<dbReference type="RefSeq" id="WP_307475363.1">
    <property type="nucleotide sequence ID" value="NZ_JAUSUB010000010.1"/>
</dbReference>
<name>A0ABU0AHI4_9BACI</name>
<feature type="coiled-coil region" evidence="1">
    <location>
        <begin position="23"/>
        <end position="57"/>
    </location>
</feature>
<keyword evidence="2" id="KW-0472">Membrane</keyword>
<gene>
    <name evidence="3" type="ORF">J2S17_002598</name>
</gene>
<keyword evidence="1" id="KW-0175">Coiled coil</keyword>
<evidence type="ECO:0008006" key="5">
    <source>
        <dbReference type="Google" id="ProtNLM"/>
    </source>
</evidence>
<dbReference type="Pfam" id="PF10779">
    <property type="entry name" value="XhlA"/>
    <property type="match status" value="1"/>
</dbReference>
<dbReference type="Proteomes" id="UP001238088">
    <property type="component" value="Unassembled WGS sequence"/>
</dbReference>
<dbReference type="InterPro" id="IPR019715">
    <property type="entry name" value="Haemolysin_XhlA"/>
</dbReference>
<dbReference type="EMBL" id="JAUSUB010000010">
    <property type="protein sequence ID" value="MDQ0270713.1"/>
    <property type="molecule type" value="Genomic_DNA"/>
</dbReference>
<evidence type="ECO:0000313" key="3">
    <source>
        <dbReference type="EMBL" id="MDQ0270713.1"/>
    </source>
</evidence>
<evidence type="ECO:0000313" key="4">
    <source>
        <dbReference type="Proteomes" id="UP001238088"/>
    </source>
</evidence>
<protein>
    <recommendedName>
        <fullName evidence="5">Holin</fullName>
    </recommendedName>
</protein>
<feature type="transmembrane region" description="Helical" evidence="2">
    <location>
        <begin position="74"/>
        <end position="94"/>
    </location>
</feature>
<sequence length="95" mass="10798">MSEPSGHELNEKIADIREWLVRIDTKMDNLNDIKRLAERADEKADKVDDKAEAALNLARENREDIRDMKANTKWVWGTLLTVIGLLVTVGVAIIK</sequence>
<accession>A0ABU0AHI4</accession>
<reference evidence="3 4" key="1">
    <citation type="submission" date="2023-07" db="EMBL/GenBank/DDBJ databases">
        <title>Genomic Encyclopedia of Type Strains, Phase IV (KMG-IV): sequencing the most valuable type-strain genomes for metagenomic binning, comparative biology and taxonomic classification.</title>
        <authorList>
            <person name="Goeker M."/>
        </authorList>
    </citation>
    <scope>NUCLEOTIDE SEQUENCE [LARGE SCALE GENOMIC DNA]</scope>
    <source>
        <strain evidence="3 4">DSM 23494</strain>
    </source>
</reference>
<keyword evidence="4" id="KW-1185">Reference proteome</keyword>
<comment type="caution">
    <text evidence="3">The sequence shown here is derived from an EMBL/GenBank/DDBJ whole genome shotgun (WGS) entry which is preliminary data.</text>
</comment>
<organism evidence="3 4">
    <name type="scientific">Cytobacillus purgationiresistens</name>
    <dbReference type="NCBI Taxonomy" id="863449"/>
    <lineage>
        <taxon>Bacteria</taxon>
        <taxon>Bacillati</taxon>
        <taxon>Bacillota</taxon>
        <taxon>Bacilli</taxon>
        <taxon>Bacillales</taxon>
        <taxon>Bacillaceae</taxon>
        <taxon>Cytobacillus</taxon>
    </lineage>
</organism>
<keyword evidence="2" id="KW-1133">Transmembrane helix</keyword>
<evidence type="ECO:0000256" key="1">
    <source>
        <dbReference type="SAM" id="Coils"/>
    </source>
</evidence>
<proteinExistence type="predicted"/>
<keyword evidence="2" id="KW-0812">Transmembrane</keyword>
<evidence type="ECO:0000256" key="2">
    <source>
        <dbReference type="SAM" id="Phobius"/>
    </source>
</evidence>